<dbReference type="Proteomes" id="UP001142317">
    <property type="component" value="Unassembled WGS sequence"/>
</dbReference>
<keyword evidence="2" id="KW-1185">Reference proteome</keyword>
<proteinExistence type="predicted"/>
<accession>A0A9W6HE18</accession>
<comment type="caution">
    <text evidence="1">The sequence shown here is derived from an EMBL/GenBank/DDBJ whole genome shotgun (WGS) entry which is preliminary data.</text>
</comment>
<protein>
    <submittedName>
        <fullName evidence="1">Uncharacterized protein</fullName>
    </submittedName>
</protein>
<dbReference type="AlphaFoldDB" id="A0A9W6HE18"/>
<dbReference type="EMBL" id="BSEO01000001">
    <property type="protein sequence ID" value="GLJ78339.1"/>
    <property type="molecule type" value="Genomic_DNA"/>
</dbReference>
<reference evidence="1" key="1">
    <citation type="journal article" date="2014" name="Int. J. Syst. Evol. Microbiol.">
        <title>Complete genome sequence of Corynebacterium casei LMG S-19264T (=DSM 44701T), isolated from a smear-ripened cheese.</title>
        <authorList>
            <consortium name="US DOE Joint Genome Institute (JGI-PGF)"/>
            <person name="Walter F."/>
            <person name="Albersmeier A."/>
            <person name="Kalinowski J."/>
            <person name="Ruckert C."/>
        </authorList>
    </citation>
    <scope>NUCLEOTIDE SEQUENCE</scope>
    <source>
        <strain evidence="1">VKM Ac-1447</strain>
    </source>
</reference>
<evidence type="ECO:0000313" key="2">
    <source>
        <dbReference type="Proteomes" id="UP001142317"/>
    </source>
</evidence>
<evidence type="ECO:0000313" key="1">
    <source>
        <dbReference type="EMBL" id="GLJ78339.1"/>
    </source>
</evidence>
<reference evidence="1" key="2">
    <citation type="submission" date="2023-01" db="EMBL/GenBank/DDBJ databases">
        <authorList>
            <person name="Sun Q."/>
            <person name="Evtushenko L."/>
        </authorList>
    </citation>
    <scope>NUCLEOTIDE SEQUENCE</scope>
    <source>
        <strain evidence="1">VKM Ac-1447</strain>
    </source>
</reference>
<gene>
    <name evidence="1" type="ORF">GCM10017586_00210</name>
</gene>
<organism evidence="1 2">
    <name type="scientific">Microbacterium imperiale</name>
    <dbReference type="NCBI Taxonomy" id="33884"/>
    <lineage>
        <taxon>Bacteria</taxon>
        <taxon>Bacillati</taxon>
        <taxon>Actinomycetota</taxon>
        <taxon>Actinomycetes</taxon>
        <taxon>Micrococcales</taxon>
        <taxon>Microbacteriaceae</taxon>
        <taxon>Microbacterium</taxon>
    </lineage>
</organism>
<sequence length="69" mass="7346">MAMITECTPVAIVVKRPSAWAYVSPAPPSPVPPVDPGSLWPPHPLIVNTNPTASAVIVIRVVDLICHVR</sequence>
<name>A0A9W6HE18_9MICO</name>